<evidence type="ECO:0000313" key="3">
    <source>
        <dbReference type="Ensembl" id="ENSCCRP00020054810.1"/>
    </source>
</evidence>
<dbReference type="PANTHER" id="PTHR24117:SF8">
    <property type="entry name" value="BCL-6 COREPRESSOR"/>
    <property type="match status" value="1"/>
</dbReference>
<feature type="region of interest" description="Disordered" evidence="2">
    <location>
        <begin position="109"/>
        <end position="155"/>
    </location>
</feature>
<accession>A0A8C2FDV2</accession>
<dbReference type="PANTHER" id="PTHR24117">
    <property type="entry name" value="AGAP007537-PB"/>
    <property type="match status" value="1"/>
</dbReference>
<dbReference type="GO" id="GO:0005634">
    <property type="term" value="C:nucleus"/>
    <property type="evidence" value="ECO:0007669"/>
    <property type="project" value="TreeGrafter"/>
</dbReference>
<comment type="similarity">
    <text evidence="1">Belongs to the BCOR family.</text>
</comment>
<evidence type="ECO:0008006" key="5">
    <source>
        <dbReference type="Google" id="ProtNLM"/>
    </source>
</evidence>
<feature type="compositionally biased region" description="Basic and acidic residues" evidence="2">
    <location>
        <begin position="175"/>
        <end position="194"/>
    </location>
</feature>
<sequence>MPQGETYLPPSLAYSNRYLSYPVPESLSLSHLQLSGKGPVYPHPVLLSTNSLYSARLPPKPGIPYGIPPSHGEYLTYHDSQEMVHPLMSPHLPLDHKVTERLELRHRPLDKPWHHNEAPYKRQSITDTDPSYKSERESERQEVFGSRSQSKPHTVNKDEIVCIDLVQDDTDGSPEPDKHSAIDAKCKDGSNSEGKEPELMQILRSGQPAVSWPTDSERQAEVCSPPRPQKQSDSPDDEEGHGLSKSKRSSLAKRIANSSGYVGDRFKCVTTELYADSSKLSREQRALQVSSAIHVCRFG</sequence>
<evidence type="ECO:0000313" key="4">
    <source>
        <dbReference type="Proteomes" id="UP000694701"/>
    </source>
</evidence>
<organism evidence="3 4">
    <name type="scientific">Cyprinus carpio</name>
    <name type="common">Common carp</name>
    <dbReference type="NCBI Taxonomy" id="7962"/>
    <lineage>
        <taxon>Eukaryota</taxon>
        <taxon>Metazoa</taxon>
        <taxon>Chordata</taxon>
        <taxon>Craniata</taxon>
        <taxon>Vertebrata</taxon>
        <taxon>Euteleostomi</taxon>
        <taxon>Actinopterygii</taxon>
        <taxon>Neopterygii</taxon>
        <taxon>Teleostei</taxon>
        <taxon>Ostariophysi</taxon>
        <taxon>Cypriniformes</taxon>
        <taxon>Cyprinidae</taxon>
        <taxon>Cyprininae</taxon>
        <taxon>Cyprinus</taxon>
    </lineage>
</organism>
<feature type="compositionally biased region" description="Basic and acidic residues" evidence="2">
    <location>
        <begin position="109"/>
        <end position="120"/>
    </location>
</feature>
<feature type="compositionally biased region" description="Basic and acidic residues" evidence="2">
    <location>
        <begin position="130"/>
        <end position="142"/>
    </location>
</feature>
<dbReference type="Proteomes" id="UP000694701">
    <property type="component" value="Unplaced"/>
</dbReference>
<dbReference type="Ensembl" id="ENSCCRT00020060142.1">
    <property type="protein sequence ID" value="ENSCCRP00020054810.1"/>
    <property type="gene ID" value="ENSCCRG00020025255.1"/>
</dbReference>
<feature type="region of interest" description="Disordered" evidence="2">
    <location>
        <begin position="207"/>
        <end position="253"/>
    </location>
</feature>
<protein>
    <recommendedName>
        <fullName evidence="5">BCL6 corepressor</fullName>
    </recommendedName>
</protein>
<dbReference type="GO" id="GO:0000122">
    <property type="term" value="P:negative regulation of transcription by RNA polymerase II"/>
    <property type="evidence" value="ECO:0007669"/>
    <property type="project" value="TreeGrafter"/>
</dbReference>
<dbReference type="GO" id="GO:0003714">
    <property type="term" value="F:transcription corepressor activity"/>
    <property type="evidence" value="ECO:0007669"/>
    <property type="project" value="TreeGrafter"/>
</dbReference>
<name>A0A8C2FDV2_CYPCA</name>
<proteinExistence type="inferred from homology"/>
<dbReference type="InterPro" id="IPR047144">
    <property type="entry name" value="BCOR-like"/>
</dbReference>
<evidence type="ECO:0000256" key="2">
    <source>
        <dbReference type="SAM" id="MobiDB-lite"/>
    </source>
</evidence>
<feature type="region of interest" description="Disordered" evidence="2">
    <location>
        <begin position="167"/>
        <end position="194"/>
    </location>
</feature>
<evidence type="ECO:0000256" key="1">
    <source>
        <dbReference type="ARBA" id="ARBA00034703"/>
    </source>
</evidence>
<dbReference type="AlphaFoldDB" id="A0A8C2FDV2"/>
<reference evidence="3" key="1">
    <citation type="submission" date="2025-08" db="UniProtKB">
        <authorList>
            <consortium name="Ensembl"/>
        </authorList>
    </citation>
    <scope>IDENTIFICATION</scope>
</reference>